<evidence type="ECO:0000313" key="1">
    <source>
        <dbReference type="EMBL" id="EGQ75112.1"/>
    </source>
</evidence>
<accession>F9ERX6</accession>
<protein>
    <submittedName>
        <fullName evidence="1">Isoamylase</fullName>
        <ecNumber evidence="1">3.2.1.68</ecNumber>
    </submittedName>
</protein>
<keyword evidence="1" id="KW-0326">Glycosidase</keyword>
<dbReference type="EC" id="3.2.1.68" evidence="1"/>
<dbReference type="EMBL" id="AFQD01000679">
    <property type="protein sequence ID" value="EGQ75112.1"/>
    <property type="molecule type" value="Genomic_DNA"/>
</dbReference>
<gene>
    <name evidence="1" type="primary">iam2</name>
    <name evidence="1" type="ORF">HMPREF9094_2681</name>
</gene>
<keyword evidence="1" id="KW-0378">Hydrolase</keyword>
<keyword evidence="2" id="KW-1185">Reference proteome</keyword>
<dbReference type="AlphaFoldDB" id="F9ERX6"/>
<proteinExistence type="predicted"/>
<dbReference type="GO" id="GO:0019156">
    <property type="term" value="F:isoamylase activity"/>
    <property type="evidence" value="ECO:0007669"/>
    <property type="project" value="UniProtKB-EC"/>
</dbReference>
<dbReference type="HOGENOM" id="CLU_3168442_0_0_0"/>
<dbReference type="PATRIC" id="fig|997347.4.peg.2348"/>
<organism evidence="1 2">
    <name type="scientific">Fusobacterium animalis ATCC 51191</name>
    <dbReference type="NCBI Taxonomy" id="997347"/>
    <lineage>
        <taxon>Bacteria</taxon>
        <taxon>Fusobacteriati</taxon>
        <taxon>Fusobacteriota</taxon>
        <taxon>Fusobacteriia</taxon>
        <taxon>Fusobacteriales</taxon>
        <taxon>Fusobacteriaceae</taxon>
        <taxon>Fusobacterium</taxon>
    </lineage>
</organism>
<reference evidence="1 2" key="1">
    <citation type="submission" date="2011-05" db="EMBL/GenBank/DDBJ databases">
        <authorList>
            <person name="Muzny D."/>
            <person name="Qin X."/>
            <person name="Deng J."/>
            <person name="Jiang H."/>
            <person name="Liu Y."/>
            <person name="Qu J."/>
            <person name="Song X.-Z."/>
            <person name="Zhang L."/>
            <person name="Thornton R."/>
            <person name="Coyle M."/>
            <person name="Francisco L."/>
            <person name="Jackson L."/>
            <person name="Javaid M."/>
            <person name="Korchina V."/>
            <person name="Kovar C."/>
            <person name="Mata R."/>
            <person name="Mathew T."/>
            <person name="Ngo R."/>
            <person name="Nguyen L."/>
            <person name="Nguyen N."/>
            <person name="Okwuonu G."/>
            <person name="Ongeri F."/>
            <person name="Pham C."/>
            <person name="Simmons D."/>
            <person name="Wilczek-Boney K."/>
            <person name="Hale W."/>
            <person name="Jakkamsetti A."/>
            <person name="Pham P."/>
            <person name="Ruth R."/>
            <person name="San Lucas F."/>
            <person name="Warren J."/>
            <person name="Zhang J."/>
            <person name="Zhao Z."/>
            <person name="Zhou C."/>
            <person name="Zhu D."/>
            <person name="Lee S."/>
            <person name="Bess C."/>
            <person name="Blankenburg K."/>
            <person name="Forbes L."/>
            <person name="Fu Q."/>
            <person name="Gubbala S."/>
            <person name="Hirani K."/>
            <person name="Jayaseelan J.C."/>
            <person name="Lara F."/>
            <person name="Munidasa M."/>
            <person name="Palculict T."/>
            <person name="Patil S."/>
            <person name="Pu L.-L."/>
            <person name="Saada N."/>
            <person name="Tang L."/>
            <person name="Weissenberger G."/>
            <person name="Zhu Y."/>
            <person name="Hemphill L."/>
            <person name="Shang Y."/>
            <person name="Youmans B."/>
            <person name="Ayvaz T."/>
            <person name="Ross M."/>
            <person name="Santibanez J."/>
            <person name="Aqrawi P."/>
            <person name="Gross S."/>
            <person name="Joshi V."/>
            <person name="Fowler G."/>
            <person name="Nazareth L."/>
            <person name="Reid J."/>
            <person name="Worley K."/>
            <person name="Petrosino J."/>
            <person name="Highlander S."/>
            <person name="Gibbs R."/>
        </authorList>
    </citation>
    <scope>NUCLEOTIDE SEQUENCE [LARGE SCALE GENOMIC DNA]</scope>
    <source>
        <strain evidence="1 2">ATCC 51191</strain>
    </source>
</reference>
<sequence length="47" mass="5591">MVQLKKTHFSRGNNMYYNFNQYINLGANLEKDGCNFAIYVKILVRFL</sequence>
<evidence type="ECO:0000313" key="2">
    <source>
        <dbReference type="Proteomes" id="UP000005392"/>
    </source>
</evidence>
<dbReference type="Proteomes" id="UP000005392">
    <property type="component" value="Unassembled WGS sequence"/>
</dbReference>
<comment type="caution">
    <text evidence="1">The sequence shown here is derived from an EMBL/GenBank/DDBJ whole genome shotgun (WGS) entry which is preliminary data.</text>
</comment>
<name>F9ERX6_9FUSO</name>